<dbReference type="Pfam" id="PF00092">
    <property type="entry name" value="VWA"/>
    <property type="match status" value="3"/>
</dbReference>
<dbReference type="SUPFAM" id="SSF53300">
    <property type="entry name" value="vWA-like"/>
    <property type="match status" value="3"/>
</dbReference>
<organism evidence="3 4">
    <name type="scientific">Rhynchophorus ferrugineus</name>
    <name type="common">Red palm weevil</name>
    <name type="synonym">Curculio ferrugineus</name>
    <dbReference type="NCBI Taxonomy" id="354439"/>
    <lineage>
        <taxon>Eukaryota</taxon>
        <taxon>Metazoa</taxon>
        <taxon>Ecdysozoa</taxon>
        <taxon>Arthropoda</taxon>
        <taxon>Hexapoda</taxon>
        <taxon>Insecta</taxon>
        <taxon>Pterygota</taxon>
        <taxon>Neoptera</taxon>
        <taxon>Endopterygota</taxon>
        <taxon>Coleoptera</taxon>
        <taxon>Polyphaga</taxon>
        <taxon>Cucujiformia</taxon>
        <taxon>Curculionidae</taxon>
        <taxon>Dryophthorinae</taxon>
        <taxon>Rhynchophorus</taxon>
    </lineage>
</organism>
<feature type="domain" description="VWFA" evidence="1">
    <location>
        <begin position="1010"/>
        <end position="1219"/>
    </location>
</feature>
<dbReference type="SMART" id="SM00609">
    <property type="entry name" value="VIT"/>
    <property type="match status" value="3"/>
</dbReference>
<evidence type="ECO:0000259" key="2">
    <source>
        <dbReference type="PROSITE" id="PS51468"/>
    </source>
</evidence>
<feature type="domain" description="VWFA" evidence="1">
    <location>
        <begin position="1787"/>
        <end position="1995"/>
    </location>
</feature>
<gene>
    <name evidence="3" type="ORF">GWI33_007164</name>
</gene>
<dbReference type="SMART" id="SM00327">
    <property type="entry name" value="VWA"/>
    <property type="match status" value="3"/>
</dbReference>
<dbReference type="InterPro" id="IPR013694">
    <property type="entry name" value="VIT"/>
</dbReference>
<evidence type="ECO:0000313" key="4">
    <source>
        <dbReference type="Proteomes" id="UP000625711"/>
    </source>
</evidence>
<feature type="domain" description="VIT" evidence="2">
    <location>
        <begin position="1"/>
        <end position="111"/>
    </location>
</feature>
<dbReference type="Gene3D" id="3.40.50.410">
    <property type="entry name" value="von Willebrand factor, type A domain"/>
    <property type="match status" value="3"/>
</dbReference>
<evidence type="ECO:0000313" key="3">
    <source>
        <dbReference type="EMBL" id="KAF7286205.1"/>
    </source>
</evidence>
<feature type="domain" description="VWFA" evidence="1">
    <location>
        <begin position="234"/>
        <end position="423"/>
    </location>
</feature>
<sequence length="2295" mass="254161">MLLHTNVSNRYAKTLITSKVKNLNTKAQETTFSIVTPEKAFISGFTMEIDGKTYEAYVKEKEEAKKTYDEAVASGIGAAHVAVSARDSNRFTVSVNIEPQSKATFYLRYEELLVRKTGKYELVLNINPGQPVKNLVVEVNIIESRPLKFVKVPSLRTDILIVNDTTAIVTFKPDVVRQKLLTSILGGKEDDGLSGQFIVQYDVARDPLGGEVLVDGGYFVHFFAPEDLPSLNKQILFVLDTSGSMGGRKIQQLKEAMNSILDELKHVNVSYRETPSWRLVAFPEEEQSSQYPKILPDSFPASAENIKKAKEVVEMLRSGGGTDIQKGLEVALKVVNKYFDPKGNQPIIVFLTDGQPTEGTPESITSTITDHNKYKVPIFALSFGSGADKAFLQKISLKNDGFARHIYEAADASLQLRNFYQEISSPLLTNVTFKYVNKVKNVTRTYFPILFNGTELCAAGITDVGFQPTLIEALGRRGPITLEPKVYQSTGSLERLWAYLTVKQLLEARQVAKDKESITEKALAIAVKYSFVTDITSLIVVKPNATSALDLEDASEHPTFMNLNRSFLTSAGSSGYGPYRFGGYTRSRLTGFRRISKVTRISAAALPPTTQAPSWIQKVLNNNETISVNARNYTLGLNEQFGEGNECSNSVDNSTGHCTLIHECPKVHNYLTDLETYKKYFCEQKSYAGLYCALPDLVNSRFKVTEMEPKGIGLYLIFLTLLCSVYARSKREYVVTTEKIKESTSENDAEKNANVIPQIYEMLLHTNVSNRYAKTLITSKVKNLNTKAQETTFSIVTPEKAFISGFTMEIDGKKYEAYVKEKEEAKKTYDQAVASGIGAAHVAVSARDSNRFTVSVNIEPQSKATFYLRYEELLVRKTEKYELVLNINPGQPVKKLAVEVDIIESRPLKFVKVPSLRSGNEISKNDDKADPEADIQMVNDTAAVISFNPDVVKQKLLTSILGGKEDNGLSGQFIVQYDVARDPQGGEVLVDGGYFVHFFAPEDLTPLNKQILFVLDTSGSMSGRKIEQLKEAMNSILDELKTDDTLSIVDFNSAVSVWDIEHANISYQEGYVFSFQGYPREEQDSKPLKILPDSFPASPENIKKAKEVVGKLRAAGGTDIQKGLETALAVVNKFFNPKGNQPIIVFLTDGQPTYGTKEGITSTITEQNEYKVPIFALSFGSGADKEFLQKLSLKNQGFARHIYEAADASLQLRNFYQEISSPLLTNVTFKYVDKVKNVTRTHFPILFKGTELCTAGITAVGFEATAVEALGISGPIILEPKVYQSSGSLERLWAYLTVQQLLEQKKVAKDKEAITAKALEIALKYSFVTDITSLVVVKPNATSALDLEDASKEPTFASFNKQYLTTPLFGAGPLYSAPPGVTGFGGGFVANVGGLIASGSASRFEADSLPGAPVWPELSGVSTTPSLPSTTQNPTWIEKVLNNNETLSINEKKYTLGLNEQLGDGKECSNSVNNSTGHCTLLHECPKVHSYLTDLETYKNYQTTQMDVTLALLGIILICITIEDVSTKQESTVPQIYEMRIDTNVSNRYAKTLITSKIRNYHTKAQEVKFSVIIPEKAFISGFIMELDGKQYEAYVGEKEEAKKQYDAAVAGGAAAAHVSVKARDSNRFTVAVNVEPQSKATFYLRYEELLVRNGDKYELVLNIHPRQPVKTLEVVVNIMETLPLKFVKVPSLRSGNEIEKNNSNIDLDAVIHNINDTSAVVTFKPDIVKQKLLASSLGGKEEDGISGQMVVQYDVARNVAGGEVLVDGGYFVHFFSPEGLAPLKKQTVFILDTSGSMSGRRMKQLKEAMNSILDELNPEDTFSIVEFNSVSRVWDIEQVKITYEEEWIYSFLSETEKPRNLTILPPSVKASENNIKNAKEVLKSFEAHGATDIDTALRIGLKIVEKNPNPQLNQPIIIFLTDGEPTLGTLDIEYIISRITEHNVNKAPIFSLSFGEDADRNFLQKLSLNNQGFARHIYEAADAHLQLENFYRQISSPLLTNITFRYVDNVENVTKSSFPIVFKGSELYVAGVTDPGFEPPQVEGWGVHGPITLKPKVYRAASDLERLWAYLTVQQILEQRELMKDKTPATRDALALALKYSFVTAVTSLVVVKPNSTSAVETEDASTDEFLDAFTADLPINAAHGSYGSYPYPGSHGGFSHLAPAIPISSYARPTYTGGFSMNSRKFSRLIAPTYPTTPRPFWTTPRTSWLQDILANNKTITIDNQTYLLGLNETLGAGQSCANSMNKMDGQCKLIHECKIMHSCLNDFNSYKQYFCNQRSYAGVCCPIVAPQP</sequence>
<feature type="domain" description="VIT" evidence="2">
    <location>
        <begin position="743"/>
        <end position="872"/>
    </location>
</feature>
<dbReference type="EMBL" id="JAACXV010000035">
    <property type="protein sequence ID" value="KAF7286205.1"/>
    <property type="molecule type" value="Genomic_DNA"/>
</dbReference>
<dbReference type="Pfam" id="PF13519">
    <property type="entry name" value="VWA_2"/>
    <property type="match status" value="1"/>
</dbReference>
<evidence type="ECO:0008006" key="5">
    <source>
        <dbReference type="Google" id="ProtNLM"/>
    </source>
</evidence>
<dbReference type="InterPro" id="IPR036465">
    <property type="entry name" value="vWFA_dom_sf"/>
</dbReference>
<protein>
    <recommendedName>
        <fullName evidence="5">Inter-alpha-trypsin inhibitor heavy chain H4</fullName>
    </recommendedName>
</protein>
<dbReference type="InterPro" id="IPR050934">
    <property type="entry name" value="ITIH"/>
</dbReference>
<dbReference type="PROSITE" id="PS50234">
    <property type="entry name" value="VWFA"/>
    <property type="match status" value="3"/>
</dbReference>
<reference evidence="3" key="1">
    <citation type="submission" date="2020-08" db="EMBL/GenBank/DDBJ databases">
        <title>Genome sequencing and assembly of the red palm weevil Rhynchophorus ferrugineus.</title>
        <authorList>
            <person name="Dias G.B."/>
            <person name="Bergman C.M."/>
            <person name="Manee M."/>
        </authorList>
    </citation>
    <scope>NUCLEOTIDE SEQUENCE</scope>
    <source>
        <strain evidence="3">AA-2017</strain>
        <tissue evidence="3">Whole larva</tissue>
    </source>
</reference>
<dbReference type="OrthoDB" id="299997at2759"/>
<dbReference type="Proteomes" id="UP000625711">
    <property type="component" value="Unassembled WGS sequence"/>
</dbReference>
<comment type="caution">
    <text evidence="3">The sequence shown here is derived from an EMBL/GenBank/DDBJ whole genome shotgun (WGS) entry which is preliminary data.</text>
</comment>
<dbReference type="PROSITE" id="PS51468">
    <property type="entry name" value="VIT"/>
    <property type="match status" value="3"/>
</dbReference>
<evidence type="ECO:0000259" key="1">
    <source>
        <dbReference type="PROSITE" id="PS50234"/>
    </source>
</evidence>
<dbReference type="GO" id="GO:0032991">
    <property type="term" value="C:protein-containing complex"/>
    <property type="evidence" value="ECO:0007669"/>
    <property type="project" value="UniProtKB-ARBA"/>
</dbReference>
<dbReference type="InterPro" id="IPR002035">
    <property type="entry name" value="VWF_A"/>
</dbReference>
<dbReference type="PANTHER" id="PTHR10338:SF108">
    <property type="entry name" value="INTER-ALPHA-TRYPSIN INHIBITOR HEAVY CHAIN H4-LIKE PROTEIN"/>
    <property type="match status" value="1"/>
</dbReference>
<keyword evidence="4" id="KW-1185">Reference proteome</keyword>
<dbReference type="Pfam" id="PF08487">
    <property type="entry name" value="VIT"/>
    <property type="match status" value="3"/>
</dbReference>
<dbReference type="PANTHER" id="PTHR10338">
    <property type="entry name" value="INTER-ALPHA-TRYPSIN INHIBITOR HEAVY CHAIN FAMILY MEMBER"/>
    <property type="match status" value="1"/>
</dbReference>
<feature type="domain" description="VIT" evidence="2">
    <location>
        <begin position="1520"/>
        <end position="1649"/>
    </location>
</feature>
<name>A0A834ITR2_RHYFE</name>
<proteinExistence type="predicted"/>
<accession>A0A834ITR2</accession>